<dbReference type="Proteomes" id="UP001183607">
    <property type="component" value="Unassembled WGS sequence"/>
</dbReference>
<keyword evidence="1" id="KW-0805">Transcription regulation</keyword>
<dbReference type="InterPro" id="IPR028082">
    <property type="entry name" value="Peripla_BP_I"/>
</dbReference>
<keyword evidence="3" id="KW-0804">Transcription</keyword>
<evidence type="ECO:0000256" key="2">
    <source>
        <dbReference type="ARBA" id="ARBA00023125"/>
    </source>
</evidence>
<dbReference type="GO" id="GO:0003677">
    <property type="term" value="F:DNA binding"/>
    <property type="evidence" value="ECO:0007669"/>
    <property type="project" value="UniProtKB-KW"/>
</dbReference>
<proteinExistence type="predicted"/>
<evidence type="ECO:0000256" key="1">
    <source>
        <dbReference type="ARBA" id="ARBA00023015"/>
    </source>
</evidence>
<dbReference type="PRINTS" id="PR00037">
    <property type="entry name" value="HTHLACR"/>
</dbReference>
<reference evidence="6" key="1">
    <citation type="submission" date="2023-07" db="EMBL/GenBank/DDBJ databases">
        <title>30 novel species of actinomycetes from the DSMZ collection.</title>
        <authorList>
            <person name="Nouioui I."/>
        </authorList>
    </citation>
    <scope>NUCLEOTIDE SEQUENCE [LARGE SCALE GENOMIC DNA]</scope>
    <source>
        <strain evidence="6">DSM 41982</strain>
    </source>
</reference>
<dbReference type="Gene3D" id="3.40.50.2300">
    <property type="match status" value="2"/>
</dbReference>
<dbReference type="Pfam" id="PF13377">
    <property type="entry name" value="Peripla_BP_3"/>
    <property type="match status" value="1"/>
</dbReference>
<dbReference type="InterPro" id="IPR001034">
    <property type="entry name" value="DeoR_HTH"/>
</dbReference>
<dbReference type="Pfam" id="PF08220">
    <property type="entry name" value="HTH_DeoR"/>
    <property type="match status" value="1"/>
</dbReference>
<dbReference type="InterPro" id="IPR036390">
    <property type="entry name" value="WH_DNA-bd_sf"/>
</dbReference>
<gene>
    <name evidence="5" type="ORF">RM574_16530</name>
</gene>
<sequence>MREGVGERHDRLLNLVRERGSVRVADLAGLLGVSAVTARRDAEALASRGLLDRVHGAVSWPERNGPAGTGPGAGSPVLGMLAPAAGYYFADIIRGAHEAAARLGARLVLRVSDYRPEDDAAHAAGLLAAGARGLLVIPSWTRPEHQSLYTEWIARLPVPAVLVERRGDPAGPLDALDRVGSDHAHGVLVGLRHLARLGHRSPVLVARTDSPTAQAVRAGYRRAVEILGLEAGLPVLDSAPEKPGAGSPAASVDALAALVREGRTTAVLAHNDEDATRLVRDLAERGVRVPGDLALVTYDDEVAALAEIPLTAVAPPKRAVGRAAVELLTERLAEGGGGEREPRRHVELLPALRVRGSCGAVA</sequence>
<dbReference type="SUPFAM" id="SSF53822">
    <property type="entry name" value="Periplasmic binding protein-like I"/>
    <property type="match status" value="1"/>
</dbReference>
<dbReference type="CDD" id="cd06267">
    <property type="entry name" value="PBP1_LacI_sugar_binding-like"/>
    <property type="match status" value="1"/>
</dbReference>
<dbReference type="AlphaFoldDB" id="A0ABD5E8J3"/>
<evidence type="ECO:0000313" key="5">
    <source>
        <dbReference type="EMBL" id="MDT0417097.1"/>
    </source>
</evidence>
<dbReference type="SUPFAM" id="SSF46785">
    <property type="entry name" value="Winged helix' DNA-binding domain"/>
    <property type="match status" value="1"/>
</dbReference>
<dbReference type="SMART" id="SM00420">
    <property type="entry name" value="HTH_DEOR"/>
    <property type="match status" value="1"/>
</dbReference>
<evidence type="ECO:0000313" key="6">
    <source>
        <dbReference type="Proteomes" id="UP001183607"/>
    </source>
</evidence>
<dbReference type="PANTHER" id="PTHR30146:SF155">
    <property type="entry name" value="ALANINE RACEMASE"/>
    <property type="match status" value="1"/>
</dbReference>
<name>A0ABD5E8J3_9ACTN</name>
<feature type="domain" description="HTH deoR-type" evidence="4">
    <location>
        <begin position="5"/>
        <end position="60"/>
    </location>
</feature>
<dbReference type="RefSeq" id="WP_095682906.1">
    <property type="nucleotide sequence ID" value="NZ_JAVRER010000023.1"/>
</dbReference>
<dbReference type="EMBL" id="JAVRER010000023">
    <property type="protein sequence ID" value="MDT0417097.1"/>
    <property type="molecule type" value="Genomic_DNA"/>
</dbReference>
<accession>A0ABD5E8J3</accession>
<evidence type="ECO:0000256" key="3">
    <source>
        <dbReference type="ARBA" id="ARBA00023163"/>
    </source>
</evidence>
<evidence type="ECO:0000259" key="4">
    <source>
        <dbReference type="PROSITE" id="PS51000"/>
    </source>
</evidence>
<protein>
    <submittedName>
        <fullName evidence="5">Substrate-binding domain-containing protein</fullName>
    </submittedName>
</protein>
<dbReference type="InterPro" id="IPR046335">
    <property type="entry name" value="LacI/GalR-like_sensor"/>
</dbReference>
<dbReference type="PANTHER" id="PTHR30146">
    <property type="entry name" value="LACI-RELATED TRANSCRIPTIONAL REPRESSOR"/>
    <property type="match status" value="1"/>
</dbReference>
<organism evidence="5 6">
    <name type="scientific">Streptomyces evansiae</name>
    <dbReference type="NCBI Taxonomy" id="3075535"/>
    <lineage>
        <taxon>Bacteria</taxon>
        <taxon>Bacillati</taxon>
        <taxon>Actinomycetota</taxon>
        <taxon>Actinomycetes</taxon>
        <taxon>Kitasatosporales</taxon>
        <taxon>Streptomycetaceae</taxon>
        <taxon>Streptomyces</taxon>
    </lineage>
</organism>
<dbReference type="GO" id="GO:0006355">
    <property type="term" value="P:regulation of DNA-templated transcription"/>
    <property type="evidence" value="ECO:0007669"/>
    <property type="project" value="UniProtKB-ARBA"/>
</dbReference>
<keyword evidence="2" id="KW-0238">DNA-binding</keyword>
<comment type="caution">
    <text evidence="5">The sequence shown here is derived from an EMBL/GenBank/DDBJ whole genome shotgun (WGS) entry which is preliminary data.</text>
</comment>
<dbReference type="PROSITE" id="PS51000">
    <property type="entry name" value="HTH_DEOR_2"/>
    <property type="match status" value="1"/>
</dbReference>